<dbReference type="SUPFAM" id="SSF53335">
    <property type="entry name" value="S-adenosyl-L-methionine-dependent methyltransferases"/>
    <property type="match status" value="1"/>
</dbReference>
<protein>
    <submittedName>
        <fullName evidence="1">Class I SAM-dependent methyltransferase</fullName>
        <ecNumber evidence="1">2.1.-.-</ecNumber>
    </submittedName>
</protein>
<sequence length="210" mass="22780">MQQTTKFWDGIAEKYAKRPISDMAAYEYTLGRTRSYLGPEDQVLELGCGTGSTALSLADAVAQYTASDISGSMIAVGRGKAEAQNADTLNFVQAGVSEVPTGRYDAVLAFNLLHLIEDLDGALSHIHTLLKPGGLLISKSFCRPQGGASWSYRLMRLILPLAQMLGKAPYVAFMSIAELEAAMTRAGFDIIETGNYPANPPNRYLVARRR</sequence>
<dbReference type="RefSeq" id="WP_270919209.1">
    <property type="nucleotide sequence ID" value="NZ_CP127247.1"/>
</dbReference>
<name>A0A9Y2L4C1_9RHOB</name>
<dbReference type="PANTHER" id="PTHR43861:SF1">
    <property type="entry name" value="TRANS-ACONITATE 2-METHYLTRANSFERASE"/>
    <property type="match status" value="1"/>
</dbReference>
<keyword evidence="2" id="KW-1185">Reference proteome</keyword>
<evidence type="ECO:0000313" key="2">
    <source>
        <dbReference type="Proteomes" id="UP001238334"/>
    </source>
</evidence>
<keyword evidence="1" id="KW-0489">Methyltransferase</keyword>
<organism evidence="1 2">
    <name type="scientific">Parasedimentitalea psychrophila</name>
    <dbReference type="NCBI Taxonomy" id="2997337"/>
    <lineage>
        <taxon>Bacteria</taxon>
        <taxon>Pseudomonadati</taxon>
        <taxon>Pseudomonadota</taxon>
        <taxon>Alphaproteobacteria</taxon>
        <taxon>Rhodobacterales</taxon>
        <taxon>Paracoccaceae</taxon>
        <taxon>Parasedimentitalea</taxon>
    </lineage>
</organism>
<dbReference type="GO" id="GO:0032259">
    <property type="term" value="P:methylation"/>
    <property type="evidence" value="ECO:0007669"/>
    <property type="project" value="UniProtKB-KW"/>
</dbReference>
<accession>A0A9Y2L4C1</accession>
<dbReference type="KEGG" id="ppso:QPJ95_09785"/>
<dbReference type="Pfam" id="PF13489">
    <property type="entry name" value="Methyltransf_23"/>
    <property type="match status" value="1"/>
</dbReference>
<dbReference type="Gene3D" id="3.40.50.150">
    <property type="entry name" value="Vaccinia Virus protein VP39"/>
    <property type="match status" value="1"/>
</dbReference>
<dbReference type="PANTHER" id="PTHR43861">
    <property type="entry name" value="TRANS-ACONITATE 2-METHYLTRANSFERASE-RELATED"/>
    <property type="match status" value="1"/>
</dbReference>
<gene>
    <name evidence="1" type="ORF">QPJ95_09785</name>
</gene>
<dbReference type="GO" id="GO:0008168">
    <property type="term" value="F:methyltransferase activity"/>
    <property type="evidence" value="ECO:0007669"/>
    <property type="project" value="UniProtKB-KW"/>
</dbReference>
<dbReference type="CDD" id="cd02440">
    <property type="entry name" value="AdoMet_MTases"/>
    <property type="match status" value="1"/>
</dbReference>
<proteinExistence type="predicted"/>
<keyword evidence="1" id="KW-0808">Transferase</keyword>
<dbReference type="AlphaFoldDB" id="A0A9Y2L4C1"/>
<dbReference type="Proteomes" id="UP001238334">
    <property type="component" value="Chromosome"/>
</dbReference>
<dbReference type="EC" id="2.1.-.-" evidence="1"/>
<evidence type="ECO:0000313" key="1">
    <source>
        <dbReference type="EMBL" id="WIY27172.1"/>
    </source>
</evidence>
<dbReference type="EMBL" id="CP127247">
    <property type="protein sequence ID" value="WIY27172.1"/>
    <property type="molecule type" value="Genomic_DNA"/>
</dbReference>
<dbReference type="InterPro" id="IPR029063">
    <property type="entry name" value="SAM-dependent_MTases_sf"/>
</dbReference>
<reference evidence="1 2" key="1">
    <citation type="submission" date="2023-06" db="EMBL/GenBank/DDBJ databases">
        <title>Parasedimentitalea psychrophila sp. nov., a psychrophilic bacterium isolated from deep-sea sediment.</title>
        <authorList>
            <person name="Li A."/>
        </authorList>
    </citation>
    <scope>NUCLEOTIDE SEQUENCE [LARGE SCALE GENOMIC DNA]</scope>
    <source>
        <strain evidence="1 2">QS115</strain>
    </source>
</reference>